<accession>A0A6G1QU59</accession>
<gene>
    <name evidence="1" type="ORF">EXN66_Car021540</name>
</gene>
<dbReference type="EMBL" id="CM015733">
    <property type="protein sequence ID" value="KAF3705849.1"/>
    <property type="molecule type" value="Genomic_DNA"/>
</dbReference>
<dbReference type="Proteomes" id="UP000503349">
    <property type="component" value="Chromosome 22"/>
</dbReference>
<evidence type="ECO:0000313" key="1">
    <source>
        <dbReference type="EMBL" id="KAF3705849.1"/>
    </source>
</evidence>
<reference evidence="2" key="2">
    <citation type="submission" date="2019-02" db="EMBL/GenBank/DDBJ databases">
        <title>Opniocepnalus argus Var Kimnra genome.</title>
        <authorList>
            <person name="Zhou C."/>
            <person name="Xiao S."/>
        </authorList>
    </citation>
    <scope>NUCLEOTIDE SEQUENCE [LARGE SCALE GENOMIC DNA]</scope>
</reference>
<sequence>MPFLTQLSPIITGLGPALHSWGWEWAVRGSVSCPETLRHIAGTGNEPLTLWTTALPTELSRPLQFQTD</sequence>
<evidence type="ECO:0000313" key="2">
    <source>
        <dbReference type="Proteomes" id="UP000503349"/>
    </source>
</evidence>
<organism evidence="1 2">
    <name type="scientific">Channa argus</name>
    <name type="common">Northern snakehead</name>
    <name type="synonym">Ophicephalus argus</name>
    <dbReference type="NCBI Taxonomy" id="215402"/>
    <lineage>
        <taxon>Eukaryota</taxon>
        <taxon>Metazoa</taxon>
        <taxon>Chordata</taxon>
        <taxon>Craniata</taxon>
        <taxon>Vertebrata</taxon>
        <taxon>Euteleostomi</taxon>
        <taxon>Actinopterygii</taxon>
        <taxon>Neopterygii</taxon>
        <taxon>Teleostei</taxon>
        <taxon>Neoteleostei</taxon>
        <taxon>Acanthomorphata</taxon>
        <taxon>Anabantaria</taxon>
        <taxon>Anabantiformes</taxon>
        <taxon>Channoidei</taxon>
        <taxon>Channidae</taxon>
        <taxon>Channa</taxon>
    </lineage>
</organism>
<dbReference type="AlphaFoldDB" id="A0A6G1QU59"/>
<proteinExistence type="predicted"/>
<reference evidence="1 2" key="1">
    <citation type="submission" date="2019-02" db="EMBL/GenBank/DDBJ databases">
        <title>Opniocepnalus argus genome.</title>
        <authorList>
            <person name="Zhou C."/>
            <person name="Xiao S."/>
        </authorList>
    </citation>
    <scope>NUCLEOTIDE SEQUENCE [LARGE SCALE GENOMIC DNA]</scope>
    <source>
        <strain evidence="1">OARG1902GOOAL</strain>
        <tissue evidence="1">Muscle</tissue>
    </source>
</reference>
<keyword evidence="2" id="KW-1185">Reference proteome</keyword>
<name>A0A6G1QU59_CHAAH</name>
<protein>
    <submittedName>
        <fullName evidence="1">Uncharacterized protein</fullName>
    </submittedName>
</protein>